<feature type="region of interest" description="Disordered" evidence="4">
    <location>
        <begin position="663"/>
        <end position="752"/>
    </location>
</feature>
<dbReference type="GO" id="GO:0005737">
    <property type="term" value="C:cytoplasm"/>
    <property type="evidence" value="ECO:0007669"/>
    <property type="project" value="TreeGrafter"/>
</dbReference>
<sequence>MTSSESSDSDDSDSEVLRGFFNPLRSSARLQASLTEEDFNRVQKQLITDLRIGSSLHIGEKHSREPFSPESNKVNSRKDISVRPEHMPSKHQDYLVECMFYSPLELLRAREQGDCGMSSRSHRLRSFFRRLEPIQHPGHVIRWPPNQTFKEHIQGNMWSVSTLRLESTHKHHSGCVNALNFSPSGRLIASASDDQRVAVTDFYKGTLLSKFHSGHNLNVFQVKFVPETNETQIVTGARDSMIRLAIMHEDGATAATTRCLAKHDGPCHKVSFVADEPSVFLSAGEDGCVFSIDLRETKAQKILSLPLSSFYSISTNPARPVEFCVCGKSESVVRVFDRRKILPDDVVGGFLYSFVPPHLASTTKVRRVQQQRTEEHHQEEEDEAHSDEDDEGGPTGTTERGGLSLQLSRHIRMLLSRDTPSWAQRSARRRLNLPSRLDPLNDHTPTKYNITAAVYSAQGDAILASFNDEDIYLFDSRDPSLPPIHSYRCHRNMDTVKGVNFFGPNSEYVVSGSDDGFVYIWDRHSEGVVQWLCADLNGSVNVLEPHPFLPVLATSGIDYDFKIWSPRPPFPSTDTPEAWLPKIKNPERERSLLFDPEPVVTAMNQLRKSPLATYLFGDEFNRTSKKTVTSAASKVPDAVAAGTSPVPNFETPVRENTAITAMETEQSKQSNSEEEVAAPASGAAVPQSSSSTSTEPAGSPVEQAKASKVRRKRRVLNRSRSDSSLEGCRQKRSKSSIAQPAGVGDSDGLQPEIGDYTTSLGVVQAPQSCLPFNARDLQLRVAMNWIERCRESLSFSFLGNSEMRLLSTLASITSARLRFSDVFSGDGDDNNEERELHLSWDDDDEDGGEGQANNPEEEGSASLGSGTARRAANGERVCLVIRRPPRAGNLIISPSDSNSGSSSSSLEREAVTSGLSESRLSSSTSSSDADSDSEEEDGDSTPSTSQDPMDDDLNSVD</sequence>
<feature type="compositionally biased region" description="Low complexity" evidence="4">
    <location>
        <begin position="912"/>
        <end position="928"/>
    </location>
</feature>
<dbReference type="EMBL" id="GEEE01015472">
    <property type="protein sequence ID" value="JAP47753.1"/>
    <property type="molecule type" value="Transcribed_RNA"/>
</dbReference>
<feature type="region of interest" description="Disordered" evidence="4">
    <location>
        <begin position="839"/>
        <end position="870"/>
    </location>
</feature>
<keyword evidence="2" id="KW-0677">Repeat</keyword>
<feature type="compositionally biased region" description="Basic residues" evidence="4">
    <location>
        <begin position="707"/>
        <end position="717"/>
    </location>
</feature>
<dbReference type="EMBL" id="GEEE01023008">
    <property type="protein sequence ID" value="JAP40217.1"/>
    <property type="molecule type" value="Transcribed_RNA"/>
</dbReference>
<feature type="compositionally biased region" description="Low complexity" evidence="4">
    <location>
        <begin position="677"/>
        <end position="700"/>
    </location>
</feature>
<gene>
    <name evidence="6" type="primary">DCAF8</name>
    <name evidence="5" type="ORF">TR127672</name>
</gene>
<evidence type="ECO:0000256" key="4">
    <source>
        <dbReference type="SAM" id="MobiDB-lite"/>
    </source>
</evidence>
<proteinExistence type="predicted"/>
<name>A0A0X3P1R7_SCHSO</name>
<dbReference type="InterPro" id="IPR015943">
    <property type="entry name" value="WD40/YVTN_repeat-like_dom_sf"/>
</dbReference>
<reference evidence="5" key="1">
    <citation type="submission" date="2016-01" db="EMBL/GenBank/DDBJ databases">
        <title>Reference transcriptome for the parasite Schistocephalus solidus: insights into the molecular evolution of parasitism.</title>
        <authorList>
            <person name="Hebert F.O."/>
            <person name="Grambauer S."/>
            <person name="Barber I."/>
            <person name="Landry C.R."/>
            <person name="Aubin-Horth N."/>
        </authorList>
    </citation>
    <scope>NUCLEOTIDE SEQUENCE</scope>
</reference>
<feature type="compositionally biased region" description="Acidic residues" evidence="4">
    <location>
        <begin position="929"/>
        <end position="939"/>
    </location>
</feature>
<feature type="compositionally biased region" description="Low complexity" evidence="4">
    <location>
        <begin position="893"/>
        <end position="905"/>
    </location>
</feature>
<evidence type="ECO:0000313" key="6">
    <source>
        <dbReference type="EMBL" id="JAP47753.1"/>
    </source>
</evidence>
<dbReference type="PANTHER" id="PTHR15574:SF21">
    <property type="entry name" value="DDB1- AND CUL4-ASSOCIATED FACTOR 8"/>
    <property type="match status" value="1"/>
</dbReference>
<dbReference type="SUPFAM" id="SSF50978">
    <property type="entry name" value="WD40 repeat-like"/>
    <property type="match status" value="1"/>
</dbReference>
<dbReference type="SMART" id="SM00320">
    <property type="entry name" value="WD40"/>
    <property type="match status" value="7"/>
</dbReference>
<dbReference type="PROSITE" id="PS50082">
    <property type="entry name" value="WD_REPEATS_2"/>
    <property type="match status" value="2"/>
</dbReference>
<keyword evidence="1 3" id="KW-0853">WD repeat</keyword>
<dbReference type="InterPro" id="IPR045151">
    <property type="entry name" value="DCAF8"/>
</dbReference>
<dbReference type="Gene3D" id="2.130.10.10">
    <property type="entry name" value="YVTN repeat-like/Quinoprotein amine dehydrogenase"/>
    <property type="match status" value="2"/>
</dbReference>
<organism evidence="5">
    <name type="scientific">Schistocephalus solidus</name>
    <name type="common">Tapeworm</name>
    <dbReference type="NCBI Taxonomy" id="70667"/>
    <lineage>
        <taxon>Eukaryota</taxon>
        <taxon>Metazoa</taxon>
        <taxon>Spiralia</taxon>
        <taxon>Lophotrochozoa</taxon>
        <taxon>Platyhelminthes</taxon>
        <taxon>Cestoda</taxon>
        <taxon>Eucestoda</taxon>
        <taxon>Diphyllobothriidea</taxon>
        <taxon>Diphyllobothriidae</taxon>
        <taxon>Schistocephalus</taxon>
    </lineage>
</organism>
<feature type="compositionally biased region" description="Acidic residues" evidence="4">
    <location>
        <begin position="948"/>
        <end position="957"/>
    </location>
</feature>
<evidence type="ECO:0000313" key="5">
    <source>
        <dbReference type="EMBL" id="JAP45788.1"/>
    </source>
</evidence>
<dbReference type="InterPro" id="IPR001680">
    <property type="entry name" value="WD40_rpt"/>
</dbReference>
<dbReference type="PANTHER" id="PTHR15574">
    <property type="entry name" value="WD REPEAT DOMAIN-CONTAINING FAMILY"/>
    <property type="match status" value="1"/>
</dbReference>
<accession>A0A0X3P1R7</accession>
<feature type="repeat" description="WD" evidence="3">
    <location>
        <begin position="502"/>
        <end position="522"/>
    </location>
</feature>
<dbReference type="AlphaFoldDB" id="A0A0X3P1R7"/>
<evidence type="ECO:0000256" key="1">
    <source>
        <dbReference type="ARBA" id="ARBA00022574"/>
    </source>
</evidence>
<dbReference type="EMBL" id="GEEE01017437">
    <property type="protein sequence ID" value="JAP45788.1"/>
    <property type="molecule type" value="Transcribed_RNA"/>
</dbReference>
<dbReference type="GO" id="GO:0080008">
    <property type="term" value="C:Cul4-RING E3 ubiquitin ligase complex"/>
    <property type="evidence" value="ECO:0007669"/>
    <property type="project" value="TreeGrafter"/>
</dbReference>
<feature type="region of interest" description="Disordered" evidence="4">
    <location>
        <begin position="365"/>
        <end position="403"/>
    </location>
</feature>
<dbReference type="EMBL" id="GEEE01018015">
    <property type="protein sequence ID" value="JAP45210.1"/>
    <property type="molecule type" value="Transcribed_RNA"/>
</dbReference>
<evidence type="ECO:0000256" key="3">
    <source>
        <dbReference type="PROSITE-ProRule" id="PRU00221"/>
    </source>
</evidence>
<evidence type="ECO:0000256" key="2">
    <source>
        <dbReference type="ARBA" id="ARBA00022737"/>
    </source>
</evidence>
<feature type="repeat" description="WD" evidence="3">
    <location>
        <begin position="169"/>
        <end position="210"/>
    </location>
</feature>
<protein>
    <submittedName>
        <fullName evidence="6">DDB1-and CUL4-associated factor 8</fullName>
    </submittedName>
</protein>
<dbReference type="Pfam" id="PF00400">
    <property type="entry name" value="WD40"/>
    <property type="match status" value="2"/>
</dbReference>
<feature type="region of interest" description="Disordered" evidence="4">
    <location>
        <begin position="888"/>
        <end position="957"/>
    </location>
</feature>
<dbReference type="InterPro" id="IPR036322">
    <property type="entry name" value="WD40_repeat_dom_sf"/>
</dbReference>
<feature type="compositionally biased region" description="Acidic residues" evidence="4">
    <location>
        <begin position="380"/>
        <end position="392"/>
    </location>
</feature>